<feature type="domain" description="SnoaL-like" evidence="1">
    <location>
        <begin position="20"/>
        <end position="130"/>
    </location>
</feature>
<proteinExistence type="predicted"/>
<dbReference type="Pfam" id="PF12680">
    <property type="entry name" value="SnoaL_2"/>
    <property type="match status" value="1"/>
</dbReference>
<dbReference type="AlphaFoldDB" id="T1BRM3"/>
<dbReference type="SUPFAM" id="SSF54427">
    <property type="entry name" value="NTF2-like"/>
    <property type="match status" value="1"/>
</dbReference>
<reference evidence="2" key="1">
    <citation type="submission" date="2013-08" db="EMBL/GenBank/DDBJ databases">
        <authorList>
            <person name="Mendez C."/>
            <person name="Richter M."/>
            <person name="Ferrer M."/>
            <person name="Sanchez J."/>
        </authorList>
    </citation>
    <scope>NUCLEOTIDE SEQUENCE</scope>
</reference>
<protein>
    <submittedName>
        <fullName evidence="2">Carboxymethylenebutenolidase</fullName>
    </submittedName>
</protein>
<dbReference type="EMBL" id="AUZY01001215">
    <property type="protein sequence ID" value="EQD75541.1"/>
    <property type="molecule type" value="Genomic_DNA"/>
</dbReference>
<comment type="caution">
    <text evidence="2">The sequence shown here is derived from an EMBL/GenBank/DDBJ whole genome shotgun (WGS) entry which is preliminary data.</text>
</comment>
<gene>
    <name evidence="2" type="ORF">B1B_02054</name>
</gene>
<dbReference type="InterPro" id="IPR009959">
    <property type="entry name" value="Cyclase_SnoaL-like"/>
</dbReference>
<dbReference type="InterPro" id="IPR032710">
    <property type="entry name" value="NTF2-like_dom_sf"/>
</dbReference>
<reference evidence="2" key="2">
    <citation type="journal article" date="2014" name="ISME J.">
        <title>Microbial stratification in low pH oxic and suboxic macroscopic growths along an acid mine drainage.</title>
        <authorList>
            <person name="Mendez-Garcia C."/>
            <person name="Mesa V."/>
            <person name="Sprenger R.R."/>
            <person name="Richter M."/>
            <person name="Diez M.S."/>
            <person name="Solano J."/>
            <person name="Bargiela R."/>
            <person name="Golyshina O.V."/>
            <person name="Manteca A."/>
            <person name="Ramos J.L."/>
            <person name="Gallego J.R."/>
            <person name="Llorente I."/>
            <person name="Martins Dos Santos V.A."/>
            <person name="Jensen O.N."/>
            <person name="Pelaez A.I."/>
            <person name="Sanchez J."/>
            <person name="Ferrer M."/>
        </authorList>
    </citation>
    <scope>NUCLEOTIDE SEQUENCE</scope>
</reference>
<sequence>MDNKNDDRDPGSIFDAHLRAEFVDRDVEATMATMSDQPYLTHVPVMTGGYGTDQVRDFYSRAFIGHWPSDTTITPISRTIGQGRVVDEFVVSFTHDISMPAILPGIAPTGRFVVLPHVVIMGIVDGKVTYEHIYWDQASLLVQIGILDPEGLPVCGREQAARLLDPTLPSNTLIPPR</sequence>
<accession>T1BRM3</accession>
<evidence type="ECO:0000259" key="1">
    <source>
        <dbReference type="Pfam" id="PF12680"/>
    </source>
</evidence>
<dbReference type="PANTHER" id="PTHR38436">
    <property type="entry name" value="POLYKETIDE CYCLASE SNOAL-LIKE DOMAIN"/>
    <property type="match status" value="1"/>
</dbReference>
<dbReference type="PANTHER" id="PTHR38436:SF3">
    <property type="entry name" value="CARBOXYMETHYLENEBUTENOLIDASE-RELATED"/>
    <property type="match status" value="1"/>
</dbReference>
<evidence type="ECO:0000313" key="2">
    <source>
        <dbReference type="EMBL" id="EQD75541.1"/>
    </source>
</evidence>
<name>T1BRM3_9ZZZZ</name>
<dbReference type="Gene3D" id="3.10.450.50">
    <property type="match status" value="1"/>
</dbReference>
<organism evidence="2">
    <name type="scientific">mine drainage metagenome</name>
    <dbReference type="NCBI Taxonomy" id="410659"/>
    <lineage>
        <taxon>unclassified sequences</taxon>
        <taxon>metagenomes</taxon>
        <taxon>ecological metagenomes</taxon>
    </lineage>
</organism>
<dbReference type="GO" id="GO:0030638">
    <property type="term" value="P:polyketide metabolic process"/>
    <property type="evidence" value="ECO:0007669"/>
    <property type="project" value="InterPro"/>
</dbReference>
<dbReference type="InterPro" id="IPR037401">
    <property type="entry name" value="SnoaL-like"/>
</dbReference>